<dbReference type="Proteomes" id="UP000005845">
    <property type="component" value="Unassembled WGS sequence"/>
</dbReference>
<feature type="transmembrane region" description="Helical" evidence="3">
    <location>
        <begin position="84"/>
        <end position="103"/>
    </location>
</feature>
<protein>
    <recommendedName>
        <fullName evidence="4">DUF4352 domain-containing protein</fullName>
    </recommendedName>
</protein>
<keyword evidence="3" id="KW-0472">Membrane</keyword>
<evidence type="ECO:0000256" key="3">
    <source>
        <dbReference type="SAM" id="Phobius"/>
    </source>
</evidence>
<dbReference type="InterPro" id="IPR029051">
    <property type="entry name" value="DUF4352"/>
</dbReference>
<keyword evidence="3" id="KW-1133">Transmembrane helix</keyword>
<reference evidence="5 6" key="1">
    <citation type="submission" date="2012-02" db="EMBL/GenBank/DDBJ databases">
        <title>Whole genome shotgun sequence of Gordonia sputi NBRC 100414.</title>
        <authorList>
            <person name="Yoshida I."/>
            <person name="Hosoyama A."/>
            <person name="Tsuchikane K."/>
            <person name="Katsumata H."/>
            <person name="Yamazaki S."/>
            <person name="Fujita N."/>
        </authorList>
    </citation>
    <scope>NUCLEOTIDE SEQUENCE [LARGE SCALE GENOMIC DNA]</scope>
    <source>
        <strain evidence="5 6">NBRC 100414</strain>
    </source>
</reference>
<dbReference type="EMBL" id="BAFC01000007">
    <property type="protein sequence ID" value="GAB37433.1"/>
    <property type="molecule type" value="Genomic_DNA"/>
</dbReference>
<dbReference type="RefSeq" id="WP_005202070.1">
    <property type="nucleotide sequence ID" value="NZ_BAFC01000007.1"/>
</dbReference>
<keyword evidence="1" id="KW-0732">Signal</keyword>
<sequence length="272" mass="27841">MTNPPNAPQSGAPQSGAPQSGAPQSGAPQSGAPQSGAPQYAYPQPDAGQYAGAPNAVPQYGFPPQAPGGQPVNQPPKKRRKWPWVLGALVVLIVIIVAVSGGGSDSDSSSNSTSAGSSQQGADQKNGDGKNADSEKGGGAAGLNTPVRDGKFEFVVTGVEKGLSSVGDNPYLTEQAQGQFVVVSMTVQNTSNKPQSFSPSEQKLVDGQGRTFEPSTSAQIALGGSDIPVWDNINPGNTVNAKVVFDMPKDANPTTIELHDSMFSGGVKVRLN</sequence>
<comment type="caution">
    <text evidence="5">The sequence shown here is derived from an EMBL/GenBank/DDBJ whole genome shotgun (WGS) entry which is preliminary data.</text>
</comment>
<name>H5TVC5_9ACTN</name>
<evidence type="ECO:0000259" key="4">
    <source>
        <dbReference type="Pfam" id="PF11611"/>
    </source>
</evidence>
<feature type="region of interest" description="Disordered" evidence="2">
    <location>
        <begin position="101"/>
        <end position="145"/>
    </location>
</feature>
<dbReference type="Gene3D" id="2.60.40.1240">
    <property type="match status" value="1"/>
</dbReference>
<organism evidence="5 6">
    <name type="scientific">Gordonia sputi NBRC 100414</name>
    <dbReference type="NCBI Taxonomy" id="1089453"/>
    <lineage>
        <taxon>Bacteria</taxon>
        <taxon>Bacillati</taxon>
        <taxon>Actinomycetota</taxon>
        <taxon>Actinomycetes</taxon>
        <taxon>Mycobacteriales</taxon>
        <taxon>Gordoniaceae</taxon>
        <taxon>Gordonia</taxon>
    </lineage>
</organism>
<keyword evidence="6" id="KW-1185">Reference proteome</keyword>
<dbReference type="Pfam" id="PF11611">
    <property type="entry name" value="DUF4352"/>
    <property type="match status" value="1"/>
</dbReference>
<gene>
    <name evidence="5" type="ORF">GOSPT_007_00440</name>
</gene>
<keyword evidence="3" id="KW-0812">Transmembrane</keyword>
<feature type="compositionally biased region" description="Low complexity" evidence="2">
    <location>
        <begin position="101"/>
        <end position="124"/>
    </location>
</feature>
<feature type="compositionally biased region" description="Polar residues" evidence="2">
    <location>
        <begin position="1"/>
        <end position="37"/>
    </location>
</feature>
<accession>H5TVC5</accession>
<evidence type="ECO:0000313" key="6">
    <source>
        <dbReference type="Proteomes" id="UP000005845"/>
    </source>
</evidence>
<dbReference type="InterPro" id="IPR029050">
    <property type="entry name" value="Immunoprotect_excell_Ig-like"/>
</dbReference>
<feature type="domain" description="DUF4352" evidence="4">
    <location>
        <begin position="142"/>
        <end position="266"/>
    </location>
</feature>
<feature type="region of interest" description="Disordered" evidence="2">
    <location>
        <begin position="1"/>
        <end position="78"/>
    </location>
</feature>
<evidence type="ECO:0000256" key="2">
    <source>
        <dbReference type="SAM" id="MobiDB-lite"/>
    </source>
</evidence>
<evidence type="ECO:0000256" key="1">
    <source>
        <dbReference type="ARBA" id="ARBA00022729"/>
    </source>
</evidence>
<dbReference type="eggNOG" id="COG0515">
    <property type="taxonomic scope" value="Bacteria"/>
</dbReference>
<dbReference type="AlphaFoldDB" id="H5TVC5"/>
<feature type="compositionally biased region" description="Basic and acidic residues" evidence="2">
    <location>
        <begin position="125"/>
        <end position="136"/>
    </location>
</feature>
<proteinExistence type="predicted"/>
<evidence type="ECO:0000313" key="5">
    <source>
        <dbReference type="EMBL" id="GAB37433.1"/>
    </source>
</evidence>